<feature type="region of interest" description="Disordered" evidence="14">
    <location>
        <begin position="235"/>
        <end position="262"/>
    </location>
</feature>
<feature type="compositionally biased region" description="Low complexity" evidence="14">
    <location>
        <begin position="1243"/>
        <end position="1252"/>
    </location>
</feature>
<dbReference type="SMART" id="SM00292">
    <property type="entry name" value="BRCT"/>
    <property type="match status" value="2"/>
</dbReference>
<keyword evidence="5" id="KW-1017">Isopeptide bond</keyword>
<dbReference type="SUPFAM" id="SSF49879">
    <property type="entry name" value="SMAD/FHA domain"/>
    <property type="match status" value="1"/>
</dbReference>
<feature type="compositionally biased region" description="Acidic residues" evidence="14">
    <location>
        <begin position="878"/>
        <end position="892"/>
    </location>
</feature>
<dbReference type="InterPro" id="IPR036420">
    <property type="entry name" value="BRCT_dom_sf"/>
</dbReference>
<evidence type="ECO:0000259" key="16">
    <source>
        <dbReference type="PROSITE" id="PS50172"/>
    </source>
</evidence>
<dbReference type="PANTHER" id="PTHR23196:SF1">
    <property type="entry name" value="PAX-INTERACTING PROTEIN 1"/>
    <property type="match status" value="1"/>
</dbReference>
<gene>
    <name evidence="17" type="ORF">OVA965_LOCUS636</name>
    <name evidence="18" type="ORF">TMI583_LOCUS636</name>
</gene>
<sequence length="1535" mass="171294">MSDLDSTQVLTADDSISSIGEYEVYLKLVSPVDNFTPSEYPLSKETTVGRSSPSDVIIPVQSLSKQHAKITYSNGQYFVQDLASSNKTFLNKVQLTPNVLYAMKYGDELQFGDITCLFEKSNVLLPKHSEKQLSYIPAASTLQEDSYPSIDDEFDLTTPTEQNNNGGNVQRKSFVDSHVNNDITSEDSADCIPSTQAITDSYDDDIEPVQPMKIWNKNNNRMIRPVTQVRTSIKFGNSSSPNMHSSGVDNELSSSIHTNRKQNGIGSEHQAFNQSITSPVRASSSLLNNNDNFEEYHADEILIGCNTIPATLPLIEQTNLNMNDQLEIVSSSQPLQSSTDEQKQDIINSEQVTVVNTTTTTIIKQTETNEINAFEVNTQSYDLEPDEIEMAGSQQEYVGETQAYDIDDSDEIKSLDEEQQQQVATSRSEQVIDEIVTKTTTTTTTTITTRTIIDIPFDLQKEEESNNQVKNDGERRFPTPPTAGTLAYSIEDEMADDEDRTPSPNPERPPIPQTLAYQLMPDNDIEDDMTQSNGDNEDLSLAPNPDMPAIPQTLAYQLMPDNDMEDDMTQSNGDNEDLSLAPNPEMPAIPQTLAYQLMPDNDMEDDMTHSNGDNEDLSLAPSTNSSSKALEEEKSIEKQPQQSVIASQPSVDDERMDSGNLETTGEADQIEPSTIESTSSKSNDIEAPKMTPDREENKLQKMSSTISEFKPHGKNQSVDDEPVNQAENKNDRLTSNVDDHVITVPNSLSEKSSLVTKLSQPPVSGDNEASELFDDIGKDVAVVETDFNRQPSTETAQLTSIDEKDEVATSTPSETHTSAGAHLLFPSVVEKQLSEFENENNSTTKLNTTDVIDNDDIKEIDATTNDQPQSSNKTEVQTDVDEAENDVMEPDNNEPSTSVEDTTIKPTVGRRGVSRKNARRAHGRKQKVVSSKLHGNRGRRNAIIPTANEPTVTDITIDETVNTENEDNMNDISEREKLDETLPLPQEKEEPILSENTGENKVNTKQKDEKKTPNVRHSQRIRERATSGKIRGFPYDYNEYVDLDELEKTQTNRKTKTPARQSRASKQLPSTKRKSLRQHITDDQQEEEKEESGDNNGAEPMAMDNEEIQNTKKGFSNKRKRKTTALTTTTATISKRNRTSAPSKSRTSTKSVSSTVATPLTNNRRRKLPLPVTPAVDDKISGRSISSSTITANEAKRQKRSNQPTTSTNISKPSTLKAENNSGRTRSKSRTPKSARADEDDQQQVQQQLVLQTSTPRARQSGRQQFITSSKQSSAKPNKKQKTSMQPETEEVEEERPVRIALSSHLVSRSIMILFKYALRNFNQQQLDLLKKLGFDIIDESCQVDVLVVDRIRRTKKFFMCLGRGAHIVSPTWIYAMLRDEKYYPIDKFYLNDQQAEQRYGFNLKESVRLAKQRPIFAGYKIFCTKDTSPPFEDLKDIIEAAGGKLVDKISMHRPAKDLICIVAQKHKQEYANLNKRNIPIVSEEFALSGISKQRLDFDTALTSTPPVTASQNIASTSTTQSTAHSSASHLPSRK</sequence>
<dbReference type="GO" id="GO:0006974">
    <property type="term" value="P:DNA damage response"/>
    <property type="evidence" value="ECO:0007669"/>
    <property type="project" value="UniProtKB-KW"/>
</dbReference>
<feature type="compositionally biased region" description="Polar residues" evidence="14">
    <location>
        <begin position="839"/>
        <end position="851"/>
    </location>
</feature>
<feature type="domain" description="FHA" evidence="15">
    <location>
        <begin position="46"/>
        <end position="95"/>
    </location>
</feature>
<evidence type="ECO:0000313" key="19">
    <source>
        <dbReference type="Proteomes" id="UP000677228"/>
    </source>
</evidence>
<feature type="domain" description="BRCT" evidence="16">
    <location>
        <begin position="1412"/>
        <end position="1496"/>
    </location>
</feature>
<dbReference type="GO" id="GO:0005634">
    <property type="term" value="C:nucleus"/>
    <property type="evidence" value="ECO:0007669"/>
    <property type="project" value="UniProtKB-SubCell"/>
</dbReference>
<dbReference type="Pfam" id="PF00498">
    <property type="entry name" value="FHA"/>
    <property type="match status" value="1"/>
</dbReference>
<feature type="compositionally biased region" description="Polar residues" evidence="14">
    <location>
        <begin position="808"/>
        <end position="818"/>
    </location>
</feature>
<feature type="region of interest" description="Disordered" evidence="14">
    <location>
        <begin position="495"/>
        <end position="514"/>
    </location>
</feature>
<feature type="compositionally biased region" description="Polar residues" evidence="14">
    <location>
        <begin position="638"/>
        <end position="650"/>
    </location>
</feature>
<feature type="compositionally biased region" description="Polar residues" evidence="14">
    <location>
        <begin position="893"/>
        <end position="905"/>
    </location>
</feature>
<dbReference type="Pfam" id="PF16770">
    <property type="entry name" value="RTT107_BRCT_5"/>
    <property type="match status" value="1"/>
</dbReference>
<protein>
    <recommendedName>
        <fullName evidence="3">Mediator of DNA damage checkpoint protein 1</fullName>
    </recommendedName>
    <alternativeName>
        <fullName evidence="13">PAX transactivation activation domain-interacting protein</fullName>
    </alternativeName>
    <alternativeName>
        <fullName evidence="12">PAX-interacting protein 1</fullName>
    </alternativeName>
</protein>
<name>A0A8S2CKN3_9BILA</name>
<evidence type="ECO:0000313" key="17">
    <source>
        <dbReference type="EMBL" id="CAF0728718.1"/>
    </source>
</evidence>
<evidence type="ECO:0000256" key="8">
    <source>
        <dbReference type="ARBA" id="ARBA00022843"/>
    </source>
</evidence>
<keyword evidence="7" id="KW-0227">DNA damage</keyword>
<accession>A0A8S2CKN3</accession>
<dbReference type="Proteomes" id="UP000677228">
    <property type="component" value="Unassembled WGS sequence"/>
</dbReference>
<dbReference type="InterPro" id="IPR000253">
    <property type="entry name" value="FHA_dom"/>
</dbReference>
<dbReference type="PANTHER" id="PTHR23196">
    <property type="entry name" value="PAX TRANSCRIPTION ACTIVATION DOMAIN INTERACTING PROTEIN"/>
    <property type="match status" value="1"/>
</dbReference>
<evidence type="ECO:0000256" key="1">
    <source>
        <dbReference type="ARBA" id="ARBA00004123"/>
    </source>
</evidence>
<feature type="compositionally biased region" description="Polar residues" evidence="14">
    <location>
        <begin position="788"/>
        <end position="800"/>
    </location>
</feature>
<feature type="region of interest" description="Disordered" evidence="14">
    <location>
        <begin position="463"/>
        <end position="484"/>
    </location>
</feature>
<feature type="compositionally biased region" description="Polar residues" evidence="14">
    <location>
        <begin position="1253"/>
        <end position="1276"/>
    </location>
</feature>
<dbReference type="Proteomes" id="UP000682733">
    <property type="component" value="Unassembled WGS sequence"/>
</dbReference>
<evidence type="ECO:0000256" key="11">
    <source>
        <dbReference type="ARBA" id="ARBA00023306"/>
    </source>
</evidence>
<feature type="compositionally biased region" description="Low complexity" evidence="14">
    <location>
        <begin position="1143"/>
        <end position="1156"/>
    </location>
</feature>
<dbReference type="CDD" id="cd18432">
    <property type="entry name" value="BRCT_PAXIP1_rpt6_like"/>
    <property type="match status" value="1"/>
</dbReference>
<evidence type="ECO:0000256" key="12">
    <source>
        <dbReference type="ARBA" id="ARBA00023858"/>
    </source>
</evidence>
<dbReference type="InterPro" id="IPR008984">
    <property type="entry name" value="SMAD_FHA_dom_sf"/>
</dbReference>
<dbReference type="PROSITE" id="PS50172">
    <property type="entry name" value="BRCT"/>
    <property type="match status" value="2"/>
</dbReference>
<evidence type="ECO:0000256" key="4">
    <source>
        <dbReference type="ARBA" id="ARBA00022454"/>
    </source>
</evidence>
<feature type="compositionally biased region" description="Pro residues" evidence="14">
    <location>
        <begin position="503"/>
        <end position="512"/>
    </location>
</feature>
<comment type="caution">
    <text evidence="17">The sequence shown here is derived from an EMBL/GenBank/DDBJ whole genome shotgun (WGS) entry which is preliminary data.</text>
</comment>
<feature type="compositionally biased region" description="Basic and acidic residues" evidence="14">
    <location>
        <begin position="972"/>
        <end position="991"/>
    </location>
</feature>
<comment type="subcellular location">
    <subcellularLocation>
        <location evidence="2">Chromosome</location>
    </subcellularLocation>
    <subcellularLocation>
        <location evidence="1">Nucleus</location>
    </subcellularLocation>
</comment>
<feature type="compositionally biased region" description="Polar residues" evidence="14">
    <location>
        <begin position="744"/>
        <end position="762"/>
    </location>
</feature>
<evidence type="ECO:0000256" key="6">
    <source>
        <dbReference type="ARBA" id="ARBA00022737"/>
    </source>
</evidence>
<dbReference type="PROSITE" id="PS50006">
    <property type="entry name" value="FHA_DOMAIN"/>
    <property type="match status" value="1"/>
</dbReference>
<feature type="domain" description="BRCT" evidence="16">
    <location>
        <begin position="1328"/>
        <end position="1391"/>
    </location>
</feature>
<dbReference type="Pfam" id="PF16589">
    <property type="entry name" value="BRCT_2"/>
    <property type="match status" value="1"/>
</dbReference>
<feature type="compositionally biased region" description="Polar residues" evidence="14">
    <location>
        <begin position="1058"/>
        <end position="1070"/>
    </location>
</feature>
<feature type="compositionally biased region" description="Basic and acidic residues" evidence="14">
    <location>
        <begin position="728"/>
        <end position="741"/>
    </location>
</feature>
<evidence type="ECO:0000256" key="14">
    <source>
        <dbReference type="SAM" id="MobiDB-lite"/>
    </source>
</evidence>
<proteinExistence type="predicted"/>
<evidence type="ECO:0000256" key="3">
    <source>
        <dbReference type="ARBA" id="ARBA00015014"/>
    </source>
</evidence>
<dbReference type="GO" id="GO:0005694">
    <property type="term" value="C:chromosome"/>
    <property type="evidence" value="ECO:0007669"/>
    <property type="project" value="UniProtKB-SubCell"/>
</dbReference>
<feature type="compositionally biased region" description="Polar residues" evidence="14">
    <location>
        <begin position="1201"/>
        <end position="1224"/>
    </location>
</feature>
<dbReference type="Gene3D" id="3.40.50.10190">
    <property type="entry name" value="BRCT domain"/>
    <property type="match status" value="2"/>
</dbReference>
<feature type="region of interest" description="Disordered" evidence="14">
    <location>
        <begin position="1509"/>
        <end position="1535"/>
    </location>
</feature>
<dbReference type="InterPro" id="IPR001357">
    <property type="entry name" value="BRCT_dom"/>
</dbReference>
<feature type="compositionally biased region" description="Polar residues" evidence="14">
    <location>
        <begin position="671"/>
        <end position="682"/>
    </location>
</feature>
<feature type="region of interest" description="Disordered" evidence="14">
    <location>
        <begin position="785"/>
        <end position="942"/>
    </location>
</feature>
<keyword evidence="10" id="KW-0539">Nucleus</keyword>
<reference evidence="17" key="1">
    <citation type="submission" date="2021-02" db="EMBL/GenBank/DDBJ databases">
        <authorList>
            <person name="Nowell W R."/>
        </authorList>
    </citation>
    <scope>NUCLEOTIDE SEQUENCE</scope>
</reference>
<dbReference type="EMBL" id="CAJNOK010000093">
    <property type="protein sequence ID" value="CAF0728718.1"/>
    <property type="molecule type" value="Genomic_DNA"/>
</dbReference>
<evidence type="ECO:0000313" key="18">
    <source>
        <dbReference type="EMBL" id="CAF3503302.1"/>
    </source>
</evidence>
<evidence type="ECO:0000259" key="15">
    <source>
        <dbReference type="PROSITE" id="PS50006"/>
    </source>
</evidence>
<keyword evidence="11" id="KW-0131">Cell cycle</keyword>
<feature type="region of interest" description="Disordered" evidence="14">
    <location>
        <begin position="963"/>
        <end position="1297"/>
    </location>
</feature>
<keyword evidence="4" id="KW-0158">Chromosome</keyword>
<evidence type="ECO:0000256" key="10">
    <source>
        <dbReference type="ARBA" id="ARBA00023242"/>
    </source>
</evidence>
<dbReference type="InterPro" id="IPR051579">
    <property type="entry name" value="DDR_Transcriptional_Reg"/>
</dbReference>
<keyword evidence="6" id="KW-0677">Repeat</keyword>
<evidence type="ECO:0000256" key="2">
    <source>
        <dbReference type="ARBA" id="ARBA00004286"/>
    </source>
</evidence>
<evidence type="ECO:0000256" key="7">
    <source>
        <dbReference type="ARBA" id="ARBA00022763"/>
    </source>
</evidence>
<feature type="compositionally biased region" description="Polar residues" evidence="14">
    <location>
        <begin position="862"/>
        <end position="877"/>
    </location>
</feature>
<dbReference type="CDD" id="cd22665">
    <property type="entry name" value="FHA_MDC1"/>
    <property type="match status" value="1"/>
</dbReference>
<keyword evidence="8" id="KW-0832">Ubl conjugation</keyword>
<evidence type="ECO:0000256" key="5">
    <source>
        <dbReference type="ARBA" id="ARBA00022499"/>
    </source>
</evidence>
<dbReference type="SUPFAM" id="SSF52113">
    <property type="entry name" value="BRCT domain"/>
    <property type="match status" value="2"/>
</dbReference>
<evidence type="ECO:0000256" key="9">
    <source>
        <dbReference type="ARBA" id="ARBA00022990"/>
    </source>
</evidence>
<feature type="compositionally biased region" description="Acidic residues" evidence="14">
    <location>
        <begin position="1083"/>
        <end position="1093"/>
    </location>
</feature>
<dbReference type="Gene3D" id="2.60.200.20">
    <property type="match status" value="1"/>
</dbReference>
<dbReference type="SMART" id="SM00240">
    <property type="entry name" value="FHA"/>
    <property type="match status" value="1"/>
</dbReference>
<feature type="compositionally biased region" description="Polar residues" evidence="14">
    <location>
        <begin position="994"/>
        <end position="1003"/>
    </location>
</feature>
<evidence type="ECO:0000256" key="13">
    <source>
        <dbReference type="ARBA" id="ARBA00030146"/>
    </source>
</evidence>
<feature type="region of interest" description="Disordered" evidence="14">
    <location>
        <begin position="562"/>
        <end position="772"/>
    </location>
</feature>
<dbReference type="EMBL" id="CAJOBA010000093">
    <property type="protein sequence ID" value="CAF3503302.1"/>
    <property type="molecule type" value="Genomic_DNA"/>
</dbReference>
<dbReference type="CDD" id="cd17744">
    <property type="entry name" value="BRCT_MDC1_rpt1"/>
    <property type="match status" value="1"/>
</dbReference>
<feature type="compositionally biased region" description="Basic and acidic residues" evidence="14">
    <location>
        <begin position="683"/>
        <end position="699"/>
    </location>
</feature>
<feature type="compositionally biased region" description="Basic residues" evidence="14">
    <location>
        <begin position="912"/>
        <end position="927"/>
    </location>
</feature>
<organism evidence="17 19">
    <name type="scientific">Didymodactylos carnosus</name>
    <dbReference type="NCBI Taxonomy" id="1234261"/>
    <lineage>
        <taxon>Eukaryota</taxon>
        <taxon>Metazoa</taxon>
        <taxon>Spiralia</taxon>
        <taxon>Gnathifera</taxon>
        <taxon>Rotifera</taxon>
        <taxon>Eurotatoria</taxon>
        <taxon>Bdelloidea</taxon>
        <taxon>Philodinida</taxon>
        <taxon>Philodinidae</taxon>
        <taxon>Didymodactylos</taxon>
    </lineage>
</organism>
<feature type="region of interest" description="Disordered" evidence="14">
    <location>
        <begin position="524"/>
        <end position="544"/>
    </location>
</feature>
<keyword evidence="9" id="KW-0007">Acetylation</keyword>